<comment type="caution">
    <text evidence="1">The sequence shown here is derived from an EMBL/GenBank/DDBJ whole genome shotgun (WGS) entry which is preliminary data.</text>
</comment>
<dbReference type="EMBL" id="VUJX02000016">
    <property type="protein sequence ID" value="KAL0929554.1"/>
    <property type="molecule type" value="Genomic_DNA"/>
</dbReference>
<organism evidence="1 2">
    <name type="scientific">Colletotrichum truncatum</name>
    <name type="common">Anthracnose fungus</name>
    <name type="synonym">Colletotrichum capsici</name>
    <dbReference type="NCBI Taxonomy" id="5467"/>
    <lineage>
        <taxon>Eukaryota</taxon>
        <taxon>Fungi</taxon>
        <taxon>Dikarya</taxon>
        <taxon>Ascomycota</taxon>
        <taxon>Pezizomycotina</taxon>
        <taxon>Sordariomycetes</taxon>
        <taxon>Hypocreomycetidae</taxon>
        <taxon>Glomerellales</taxon>
        <taxon>Glomerellaceae</taxon>
        <taxon>Colletotrichum</taxon>
        <taxon>Colletotrichum truncatum species complex</taxon>
    </lineage>
</organism>
<evidence type="ECO:0000313" key="1">
    <source>
        <dbReference type="EMBL" id="KAL0929554.1"/>
    </source>
</evidence>
<keyword evidence="2" id="KW-1185">Reference proteome</keyword>
<evidence type="ECO:0000313" key="2">
    <source>
        <dbReference type="Proteomes" id="UP000805649"/>
    </source>
</evidence>
<accession>A0ACC3YCI2</accession>
<protein>
    <submittedName>
        <fullName evidence="1">Uncharacterized protein</fullName>
    </submittedName>
</protein>
<reference evidence="1 2" key="1">
    <citation type="journal article" date="2020" name="Phytopathology">
        <title>Genome Sequence Resources of Colletotrichum truncatum, C. plurivorum, C. musicola, and C. sojae: Four Species Pathogenic to Soybean (Glycine max).</title>
        <authorList>
            <person name="Rogerio F."/>
            <person name="Boufleur T.R."/>
            <person name="Ciampi-Guillardi M."/>
            <person name="Sukno S.A."/>
            <person name="Thon M.R."/>
            <person name="Massola Junior N.S."/>
            <person name="Baroncelli R."/>
        </authorList>
    </citation>
    <scope>NUCLEOTIDE SEQUENCE [LARGE SCALE GENOMIC DNA]</scope>
    <source>
        <strain evidence="1 2">CMES1059</strain>
    </source>
</reference>
<sequence>MNVSPHDVVMFARLRRLYPTFTVASAVFGCAAIVMLLDKSPAVPSVLHSLSTCLIVSSAITAAFTATTTIMLSLTFEESHKPTRVCLAVAWTPIIFFDCTILQLVLGLALWFVAGHSWQYAIVIGLLSGFSFSATLVIAALTRKTVTGDSCESSVDERGPEKLAGT</sequence>
<name>A0ACC3YCI2_COLTU</name>
<dbReference type="Proteomes" id="UP000805649">
    <property type="component" value="Unassembled WGS sequence"/>
</dbReference>
<proteinExistence type="predicted"/>
<gene>
    <name evidence="1" type="ORF">CTRU02_215453</name>
</gene>